<comment type="caution">
    <text evidence="3">The sequence shown here is derived from an EMBL/GenBank/DDBJ whole genome shotgun (WGS) entry which is preliminary data.</text>
</comment>
<protein>
    <submittedName>
        <fullName evidence="3">Metal-binding protein</fullName>
    </submittedName>
</protein>
<reference evidence="3 4" key="1">
    <citation type="submission" date="2017-09" db="EMBL/GenBank/DDBJ databases">
        <title>Bacterial strain isolated from the female urinary microbiota.</title>
        <authorList>
            <person name="Thomas-White K."/>
            <person name="Kumar N."/>
            <person name="Forster S."/>
            <person name="Putonti C."/>
            <person name="Lawley T."/>
            <person name="Wolfe A.J."/>
        </authorList>
    </citation>
    <scope>NUCLEOTIDE SEQUENCE [LARGE SCALE GENOMIC DNA]</scope>
    <source>
        <strain evidence="3 4">UMB0852</strain>
    </source>
</reference>
<dbReference type="PROSITE" id="PS50846">
    <property type="entry name" value="HMA_2"/>
    <property type="match status" value="1"/>
</dbReference>
<accession>A0A2N6SL48</accession>
<dbReference type="Pfam" id="PF00403">
    <property type="entry name" value="HMA"/>
    <property type="match status" value="1"/>
</dbReference>
<dbReference type="Proteomes" id="UP000235682">
    <property type="component" value="Unassembled WGS sequence"/>
</dbReference>
<dbReference type="STRING" id="84521.SAMN04487994_103910"/>
<dbReference type="SUPFAM" id="SSF55008">
    <property type="entry name" value="HMA, heavy metal-associated domain"/>
    <property type="match status" value="1"/>
</dbReference>
<dbReference type="InterPro" id="IPR036163">
    <property type="entry name" value="HMA_dom_sf"/>
</dbReference>
<dbReference type="PROSITE" id="PS01047">
    <property type="entry name" value="HMA_1"/>
    <property type="match status" value="1"/>
</dbReference>
<evidence type="ECO:0000313" key="3">
    <source>
        <dbReference type="EMBL" id="PMC57818.1"/>
    </source>
</evidence>
<keyword evidence="4" id="KW-1185">Reference proteome</keyword>
<name>A0A2N6SL48_9LACT</name>
<dbReference type="GO" id="GO:0046872">
    <property type="term" value="F:metal ion binding"/>
    <property type="evidence" value="ECO:0007669"/>
    <property type="project" value="UniProtKB-KW"/>
</dbReference>
<sequence length="74" mass="7935">MKKATIQLEDLACPSCALKIEGAVKAVKGVDDDSAKVMFNASKVKLTFNEEETSLDEITAAIKNVGYDVLSAKE</sequence>
<evidence type="ECO:0000313" key="4">
    <source>
        <dbReference type="Proteomes" id="UP000235682"/>
    </source>
</evidence>
<dbReference type="InterPro" id="IPR017969">
    <property type="entry name" value="Heavy-metal-associated_CS"/>
</dbReference>
<dbReference type="CDD" id="cd00371">
    <property type="entry name" value="HMA"/>
    <property type="match status" value="1"/>
</dbReference>
<dbReference type="AlphaFoldDB" id="A0A2N6SL48"/>
<organism evidence="3 4">
    <name type="scientific">Dolosicoccus paucivorans</name>
    <dbReference type="NCBI Taxonomy" id="84521"/>
    <lineage>
        <taxon>Bacteria</taxon>
        <taxon>Bacillati</taxon>
        <taxon>Bacillota</taxon>
        <taxon>Bacilli</taxon>
        <taxon>Lactobacillales</taxon>
        <taxon>Aerococcaceae</taxon>
        <taxon>Dolosicoccus</taxon>
    </lineage>
</organism>
<gene>
    <name evidence="3" type="ORF">CJ205_07620</name>
</gene>
<evidence type="ECO:0000256" key="1">
    <source>
        <dbReference type="ARBA" id="ARBA00022723"/>
    </source>
</evidence>
<evidence type="ECO:0000259" key="2">
    <source>
        <dbReference type="PROSITE" id="PS50846"/>
    </source>
</evidence>
<dbReference type="RefSeq" id="WP_102233385.1">
    <property type="nucleotide sequence ID" value="NZ_PNHE01000043.1"/>
</dbReference>
<keyword evidence="1" id="KW-0479">Metal-binding</keyword>
<proteinExistence type="predicted"/>
<dbReference type="EMBL" id="PNHE01000043">
    <property type="protein sequence ID" value="PMC57818.1"/>
    <property type="molecule type" value="Genomic_DNA"/>
</dbReference>
<dbReference type="InterPro" id="IPR006121">
    <property type="entry name" value="HMA_dom"/>
</dbReference>
<feature type="domain" description="HMA" evidence="2">
    <location>
        <begin position="2"/>
        <end position="70"/>
    </location>
</feature>
<dbReference type="Gene3D" id="3.30.70.100">
    <property type="match status" value="1"/>
</dbReference>